<dbReference type="Proteomes" id="UP001205998">
    <property type="component" value="Unassembled WGS sequence"/>
</dbReference>
<proteinExistence type="predicted"/>
<protein>
    <submittedName>
        <fullName evidence="2">Uncharacterized protein</fullName>
    </submittedName>
</protein>
<feature type="compositionally biased region" description="Polar residues" evidence="1">
    <location>
        <begin position="161"/>
        <end position="174"/>
    </location>
</feature>
<feature type="compositionally biased region" description="Polar residues" evidence="1">
    <location>
        <begin position="145"/>
        <end position="154"/>
    </location>
</feature>
<evidence type="ECO:0000313" key="3">
    <source>
        <dbReference type="Proteomes" id="UP001205998"/>
    </source>
</evidence>
<name>A0AAD5AXQ1_SILAS</name>
<dbReference type="EMBL" id="MU551577">
    <property type="protein sequence ID" value="KAI5624706.1"/>
    <property type="molecule type" value="Genomic_DNA"/>
</dbReference>
<reference evidence="2" key="1">
    <citation type="submission" date="2018-07" db="EMBL/GenBank/DDBJ databases">
        <title>Comparative genomics of catfishes provides insights into carnivory and benthic adaptation.</title>
        <authorList>
            <person name="Zhang Y."/>
            <person name="Wang D."/>
            <person name="Peng Z."/>
            <person name="Zheng S."/>
            <person name="Shao F."/>
            <person name="Tao W."/>
        </authorList>
    </citation>
    <scope>NUCLEOTIDE SEQUENCE</scope>
    <source>
        <strain evidence="2">Chongqing</strain>
    </source>
</reference>
<evidence type="ECO:0000256" key="1">
    <source>
        <dbReference type="SAM" id="MobiDB-lite"/>
    </source>
</evidence>
<gene>
    <name evidence="2" type="ORF">C0J50_15512</name>
</gene>
<accession>A0AAD5AXQ1</accession>
<organism evidence="2 3">
    <name type="scientific">Silurus asotus</name>
    <name type="common">Amur catfish</name>
    <name type="synonym">Parasilurus asotus</name>
    <dbReference type="NCBI Taxonomy" id="30991"/>
    <lineage>
        <taxon>Eukaryota</taxon>
        <taxon>Metazoa</taxon>
        <taxon>Chordata</taxon>
        <taxon>Craniata</taxon>
        <taxon>Vertebrata</taxon>
        <taxon>Euteleostomi</taxon>
        <taxon>Actinopterygii</taxon>
        <taxon>Neopterygii</taxon>
        <taxon>Teleostei</taxon>
        <taxon>Ostariophysi</taxon>
        <taxon>Siluriformes</taxon>
        <taxon>Siluridae</taxon>
        <taxon>Silurus</taxon>
    </lineage>
</organism>
<keyword evidence="3" id="KW-1185">Reference proteome</keyword>
<evidence type="ECO:0000313" key="2">
    <source>
        <dbReference type="EMBL" id="KAI5624706.1"/>
    </source>
</evidence>
<comment type="caution">
    <text evidence="2">The sequence shown here is derived from an EMBL/GenBank/DDBJ whole genome shotgun (WGS) entry which is preliminary data.</text>
</comment>
<sequence>MPRKSTLSCLSGYHPIALTPIVMNCIKRLIVIPVVKVLAVPVVLGFASLRVYSMSEDKQEVRLSPQQTAPSSGAMENTLDIPVSDLAQAIGTNELFHEVPGPSKSSLSHLPDNHYLVQAPLPVPHSSSPFADEELLVVTAEGKPSSASSLTAESQPEMPSLQFSGEPQTPTVVSEKQAHVADLNLKDFGQSNPEDADLYSTRS</sequence>
<feature type="region of interest" description="Disordered" evidence="1">
    <location>
        <begin position="141"/>
        <end position="203"/>
    </location>
</feature>
<dbReference type="AlphaFoldDB" id="A0AAD5AXQ1"/>